<feature type="non-terminal residue" evidence="2">
    <location>
        <position position="1"/>
    </location>
</feature>
<protein>
    <submittedName>
        <fullName evidence="2">TC1D1 protein</fullName>
    </submittedName>
</protein>
<evidence type="ECO:0000313" key="3">
    <source>
        <dbReference type="Proteomes" id="UP000736164"/>
    </source>
</evidence>
<evidence type="ECO:0000256" key="1">
    <source>
        <dbReference type="ARBA" id="ARBA00005361"/>
    </source>
</evidence>
<dbReference type="Gene3D" id="3.30.1140.40">
    <property type="entry name" value="Tctex-1"/>
    <property type="match status" value="1"/>
</dbReference>
<dbReference type="AlphaFoldDB" id="A0A8J7NJJ3"/>
<dbReference type="GO" id="GO:0007018">
    <property type="term" value="P:microtubule-based movement"/>
    <property type="evidence" value="ECO:0007669"/>
    <property type="project" value="TreeGrafter"/>
</dbReference>
<accession>A0A8J7NJJ3</accession>
<feature type="non-terminal residue" evidence="2">
    <location>
        <position position="115"/>
    </location>
</feature>
<dbReference type="PANTHER" id="PTHR21255:SF61">
    <property type="entry name" value="TCTEX1 DOMAIN CONTAINING 1"/>
    <property type="match status" value="1"/>
</dbReference>
<name>A0A8J7NJJ3_ATRSP</name>
<dbReference type="GO" id="GO:0045505">
    <property type="term" value="F:dynein intermediate chain binding"/>
    <property type="evidence" value="ECO:0007669"/>
    <property type="project" value="TreeGrafter"/>
</dbReference>
<sequence>VPSTSSRPQEKFSCAKVQQLVKSFLASRLEGVSYEAGPCTGLAQELSEEVRGLVRAACPRRYKLVCVVTVGKKAREDAVVASRCLWDPHSDSFASCTYENPTLFCVVTVFAVYCE</sequence>
<dbReference type="PANTHER" id="PTHR21255">
    <property type="entry name" value="T-COMPLEX-ASSOCIATED-TESTIS-EXPRESSED 1/ DYNEIN LIGHT CHAIN"/>
    <property type="match status" value="1"/>
</dbReference>
<dbReference type="InterPro" id="IPR038586">
    <property type="entry name" value="Tctex-1-like_sf"/>
</dbReference>
<dbReference type="GO" id="GO:0005737">
    <property type="term" value="C:cytoplasm"/>
    <property type="evidence" value="ECO:0007669"/>
    <property type="project" value="TreeGrafter"/>
</dbReference>
<comment type="caution">
    <text evidence="2">The sequence shown here is derived from an EMBL/GenBank/DDBJ whole genome shotgun (WGS) entry which is preliminary data.</text>
</comment>
<keyword evidence="3" id="KW-1185">Reference proteome</keyword>
<comment type="similarity">
    <text evidence="1">Belongs to the dynein light chain Tctex-type family.</text>
</comment>
<proteinExistence type="inferred from homology"/>
<dbReference type="EMBL" id="JAAWVO010011080">
    <property type="protein sequence ID" value="MBN3313299.1"/>
    <property type="molecule type" value="Genomic_DNA"/>
</dbReference>
<dbReference type="GO" id="GO:0005868">
    <property type="term" value="C:cytoplasmic dynein complex"/>
    <property type="evidence" value="ECO:0007669"/>
    <property type="project" value="TreeGrafter"/>
</dbReference>
<evidence type="ECO:0000313" key="2">
    <source>
        <dbReference type="EMBL" id="MBN3313299.1"/>
    </source>
</evidence>
<gene>
    <name evidence="2" type="primary">Tctex1d1</name>
    <name evidence="2" type="ORF">GTO95_0013189</name>
</gene>
<dbReference type="Pfam" id="PF03645">
    <property type="entry name" value="Tctex-1"/>
    <property type="match status" value="1"/>
</dbReference>
<dbReference type="InterPro" id="IPR005334">
    <property type="entry name" value="Tctex-1-like"/>
</dbReference>
<organism evidence="2 3">
    <name type="scientific">Atractosteus spatula</name>
    <name type="common">Alligator gar</name>
    <name type="synonym">Lepisosteus spatula</name>
    <dbReference type="NCBI Taxonomy" id="7917"/>
    <lineage>
        <taxon>Eukaryota</taxon>
        <taxon>Metazoa</taxon>
        <taxon>Chordata</taxon>
        <taxon>Craniata</taxon>
        <taxon>Vertebrata</taxon>
        <taxon>Euteleostomi</taxon>
        <taxon>Actinopterygii</taxon>
        <taxon>Neopterygii</taxon>
        <taxon>Holostei</taxon>
        <taxon>Semionotiformes</taxon>
        <taxon>Lepisosteidae</taxon>
        <taxon>Atractosteus</taxon>
    </lineage>
</organism>
<dbReference type="CDD" id="cd21451">
    <property type="entry name" value="DLC-like_TCTEX1D"/>
    <property type="match status" value="1"/>
</dbReference>
<reference evidence="2" key="1">
    <citation type="journal article" date="2021" name="Cell">
        <title>Tracing the genetic footprints of vertebrate landing in non-teleost ray-finned fishes.</title>
        <authorList>
            <person name="Bi X."/>
            <person name="Wang K."/>
            <person name="Yang L."/>
            <person name="Pan H."/>
            <person name="Jiang H."/>
            <person name="Wei Q."/>
            <person name="Fang M."/>
            <person name="Yu H."/>
            <person name="Zhu C."/>
            <person name="Cai Y."/>
            <person name="He Y."/>
            <person name="Gan X."/>
            <person name="Zeng H."/>
            <person name="Yu D."/>
            <person name="Zhu Y."/>
            <person name="Jiang H."/>
            <person name="Qiu Q."/>
            <person name="Yang H."/>
            <person name="Zhang Y.E."/>
            <person name="Wang W."/>
            <person name="Zhu M."/>
            <person name="He S."/>
            <person name="Zhang G."/>
        </authorList>
    </citation>
    <scope>NUCLEOTIDE SEQUENCE</scope>
    <source>
        <strain evidence="2">Allg_001</strain>
    </source>
</reference>
<dbReference type="Proteomes" id="UP000736164">
    <property type="component" value="Unassembled WGS sequence"/>
</dbReference>